<evidence type="ECO:0000313" key="3">
    <source>
        <dbReference type="EMBL" id="TKR70081.1"/>
    </source>
</evidence>
<keyword evidence="2" id="KW-0812">Transmembrane</keyword>
<dbReference type="AlphaFoldDB" id="A0A4U5MKZ1"/>
<feature type="region of interest" description="Disordered" evidence="1">
    <location>
        <begin position="1"/>
        <end position="28"/>
    </location>
</feature>
<feature type="transmembrane region" description="Helical" evidence="2">
    <location>
        <begin position="37"/>
        <end position="56"/>
    </location>
</feature>
<dbReference type="EMBL" id="AZBU02000007">
    <property type="protein sequence ID" value="TKR70081.1"/>
    <property type="molecule type" value="Genomic_DNA"/>
</dbReference>
<keyword evidence="2" id="KW-1133">Transmembrane helix</keyword>
<keyword evidence="4" id="KW-1185">Reference proteome</keyword>
<sequence length="79" mass="8879">MHANANGAATVTRPRSTNQATRASRNFMTDGQTDGQTVWIVLLFFLIKDFVLGMWNDLPEPVIRSKSARSFKSNFMLCV</sequence>
<reference evidence="3 4" key="1">
    <citation type="journal article" date="2015" name="Genome Biol.">
        <title>Comparative genomics of Steinernema reveals deeply conserved gene regulatory networks.</title>
        <authorList>
            <person name="Dillman A.R."/>
            <person name="Macchietto M."/>
            <person name="Porter C.F."/>
            <person name="Rogers A."/>
            <person name="Williams B."/>
            <person name="Antoshechkin I."/>
            <person name="Lee M.M."/>
            <person name="Goodwin Z."/>
            <person name="Lu X."/>
            <person name="Lewis E.E."/>
            <person name="Goodrich-Blair H."/>
            <person name="Stock S.P."/>
            <person name="Adams B.J."/>
            <person name="Sternberg P.W."/>
            <person name="Mortazavi A."/>
        </authorList>
    </citation>
    <scope>NUCLEOTIDE SEQUENCE [LARGE SCALE GENOMIC DNA]</scope>
    <source>
        <strain evidence="3 4">ALL</strain>
    </source>
</reference>
<accession>A0A4U5MKZ1</accession>
<protein>
    <submittedName>
        <fullName evidence="3">Uncharacterized protein</fullName>
    </submittedName>
</protein>
<gene>
    <name evidence="3" type="ORF">L596_022149</name>
</gene>
<dbReference type="Proteomes" id="UP000298663">
    <property type="component" value="Unassembled WGS sequence"/>
</dbReference>
<comment type="caution">
    <text evidence="3">The sequence shown here is derived from an EMBL/GenBank/DDBJ whole genome shotgun (WGS) entry which is preliminary data.</text>
</comment>
<name>A0A4U5MKZ1_STECR</name>
<keyword evidence="2" id="KW-0472">Membrane</keyword>
<organism evidence="3 4">
    <name type="scientific">Steinernema carpocapsae</name>
    <name type="common">Entomopathogenic nematode</name>
    <dbReference type="NCBI Taxonomy" id="34508"/>
    <lineage>
        <taxon>Eukaryota</taxon>
        <taxon>Metazoa</taxon>
        <taxon>Ecdysozoa</taxon>
        <taxon>Nematoda</taxon>
        <taxon>Chromadorea</taxon>
        <taxon>Rhabditida</taxon>
        <taxon>Tylenchina</taxon>
        <taxon>Panagrolaimomorpha</taxon>
        <taxon>Strongyloidoidea</taxon>
        <taxon>Steinernematidae</taxon>
        <taxon>Steinernema</taxon>
    </lineage>
</organism>
<proteinExistence type="predicted"/>
<evidence type="ECO:0000256" key="2">
    <source>
        <dbReference type="SAM" id="Phobius"/>
    </source>
</evidence>
<evidence type="ECO:0000313" key="4">
    <source>
        <dbReference type="Proteomes" id="UP000298663"/>
    </source>
</evidence>
<reference evidence="3 4" key="2">
    <citation type="journal article" date="2019" name="G3 (Bethesda)">
        <title>Hybrid Assembly of the Genome of the Entomopathogenic Nematode Steinernema carpocapsae Identifies the X-Chromosome.</title>
        <authorList>
            <person name="Serra L."/>
            <person name="Macchietto M."/>
            <person name="Macias-Munoz A."/>
            <person name="McGill C.J."/>
            <person name="Rodriguez I.M."/>
            <person name="Rodriguez B."/>
            <person name="Murad R."/>
            <person name="Mortazavi A."/>
        </authorList>
    </citation>
    <scope>NUCLEOTIDE SEQUENCE [LARGE SCALE GENOMIC DNA]</scope>
    <source>
        <strain evidence="3 4">ALL</strain>
    </source>
</reference>
<feature type="compositionally biased region" description="Polar residues" evidence="1">
    <location>
        <begin position="7"/>
        <end position="28"/>
    </location>
</feature>
<evidence type="ECO:0000256" key="1">
    <source>
        <dbReference type="SAM" id="MobiDB-lite"/>
    </source>
</evidence>